<dbReference type="KEGG" id="gtt:GUITHDRAFT_162898"/>
<dbReference type="SUPFAM" id="SSF52425">
    <property type="entry name" value="Cryptochrome/photolyase, N-terminal domain"/>
    <property type="match status" value="1"/>
</dbReference>
<evidence type="ECO:0000256" key="10">
    <source>
        <dbReference type="ARBA" id="ARBA00023239"/>
    </source>
</evidence>
<dbReference type="Proteomes" id="UP000011087">
    <property type="component" value="Unassembled WGS sequence"/>
</dbReference>
<evidence type="ECO:0000256" key="12">
    <source>
        <dbReference type="ARBA" id="ARBA00033999"/>
    </source>
</evidence>
<dbReference type="EMBL" id="JH992993">
    <property type="protein sequence ID" value="EKX46678.1"/>
    <property type="molecule type" value="Genomic_DNA"/>
</dbReference>
<dbReference type="Gene3D" id="1.25.40.80">
    <property type="match status" value="1"/>
</dbReference>
<evidence type="ECO:0000313" key="18">
    <source>
        <dbReference type="Proteomes" id="UP000011087"/>
    </source>
</evidence>
<proteinExistence type="inferred from homology"/>
<dbReference type="Gene3D" id="1.10.579.10">
    <property type="entry name" value="DNA Cyclobutane Dipyrimidine Photolyase, subunit A, domain 3"/>
    <property type="match status" value="1"/>
</dbReference>
<gene>
    <name evidence="16" type="ORF">GUITHDRAFT_162898</name>
</gene>
<dbReference type="eggNOG" id="KOG0133">
    <property type="taxonomic scope" value="Eukaryota"/>
</dbReference>
<evidence type="ECO:0000256" key="3">
    <source>
        <dbReference type="ARBA" id="ARBA00013149"/>
    </source>
</evidence>
<dbReference type="OMA" id="GMHDRAH"/>
<dbReference type="SUPFAM" id="SSF47676">
    <property type="entry name" value="Conserved domain common to transcription factors TFIIS, elongin A, CRSP70"/>
    <property type="match status" value="1"/>
</dbReference>
<keyword evidence="5" id="KW-0285">Flavoprotein</keyword>
<evidence type="ECO:0000256" key="7">
    <source>
        <dbReference type="ARBA" id="ARBA00022827"/>
    </source>
</evidence>
<dbReference type="GO" id="GO:0009650">
    <property type="term" value="P:UV protection"/>
    <property type="evidence" value="ECO:0007669"/>
    <property type="project" value="UniProtKB-ARBA"/>
</dbReference>
<dbReference type="GO" id="GO:0000719">
    <property type="term" value="P:photoreactive repair"/>
    <property type="evidence" value="ECO:0007669"/>
    <property type="project" value="TreeGrafter"/>
</dbReference>
<dbReference type="PANTHER" id="PTHR10211:SF0">
    <property type="entry name" value="DEOXYRIBODIPYRIMIDINE PHOTO-LYASE"/>
    <property type="match status" value="1"/>
</dbReference>
<comment type="similarity">
    <text evidence="2">Belongs to the DNA photolyase class-2 family.</text>
</comment>
<dbReference type="OrthoDB" id="496749at2759"/>
<evidence type="ECO:0000256" key="6">
    <source>
        <dbReference type="ARBA" id="ARBA00022763"/>
    </source>
</evidence>
<feature type="domain" description="TFIIS N-terminal" evidence="14">
    <location>
        <begin position="1"/>
        <end position="77"/>
    </location>
</feature>
<dbReference type="STRING" id="905079.L1JDR5"/>
<evidence type="ECO:0000256" key="9">
    <source>
        <dbReference type="ARBA" id="ARBA00023204"/>
    </source>
</evidence>
<evidence type="ECO:0000256" key="11">
    <source>
        <dbReference type="ARBA" id="ARBA00031671"/>
    </source>
</evidence>
<evidence type="ECO:0000259" key="14">
    <source>
        <dbReference type="PROSITE" id="PS51319"/>
    </source>
</evidence>
<dbReference type="GO" id="GO:0003904">
    <property type="term" value="F:deoxyribodipyrimidine photo-lyase activity"/>
    <property type="evidence" value="ECO:0007669"/>
    <property type="project" value="UniProtKB-EC"/>
</dbReference>
<dbReference type="PANTHER" id="PTHR10211">
    <property type="entry name" value="DEOXYRIBODIPYRIMIDINE PHOTOLYASE"/>
    <property type="match status" value="1"/>
</dbReference>
<dbReference type="SUPFAM" id="SSF48173">
    <property type="entry name" value="Cryptochrome/photolyase FAD-binding domain"/>
    <property type="match status" value="1"/>
</dbReference>
<dbReference type="InterPro" id="IPR035441">
    <property type="entry name" value="TFIIS/LEDGF_dom_sf"/>
</dbReference>
<dbReference type="FunFam" id="1.25.40.80:FF:000004">
    <property type="entry name" value="Deoxyribodipyrimidine photolyase"/>
    <property type="match status" value="1"/>
</dbReference>
<accession>L1JDR5</accession>
<dbReference type="InterPro" id="IPR006050">
    <property type="entry name" value="DNA_photolyase_N"/>
</dbReference>
<evidence type="ECO:0000256" key="2">
    <source>
        <dbReference type="ARBA" id="ARBA00006409"/>
    </source>
</evidence>
<evidence type="ECO:0000259" key="15">
    <source>
        <dbReference type="PROSITE" id="PS51645"/>
    </source>
</evidence>
<dbReference type="Gene3D" id="1.20.930.10">
    <property type="entry name" value="Conserved domain common to transcription factors TFIIS, elongin A, CRSP70"/>
    <property type="match status" value="1"/>
</dbReference>
<dbReference type="GO" id="GO:0005634">
    <property type="term" value="C:nucleus"/>
    <property type="evidence" value="ECO:0007669"/>
    <property type="project" value="UniProtKB-SubCell"/>
</dbReference>
<keyword evidence="10" id="KW-0456">Lyase</keyword>
<evidence type="ECO:0000313" key="16">
    <source>
        <dbReference type="EMBL" id="EKX46678.1"/>
    </source>
</evidence>
<dbReference type="HOGENOM" id="CLU_026342_2_1_1"/>
<keyword evidence="6" id="KW-0227">DNA damage</keyword>
<dbReference type="InterPro" id="IPR036134">
    <property type="entry name" value="Crypto/Photolyase_FAD-like_sf"/>
</dbReference>
<dbReference type="FunFam" id="1.10.579.10:FF:000002">
    <property type="entry name" value="Deoxyribodipyrimidine photolyase"/>
    <property type="match status" value="1"/>
</dbReference>
<reference evidence="17" key="3">
    <citation type="submission" date="2016-03" db="UniProtKB">
        <authorList>
            <consortium name="EnsemblProtists"/>
        </authorList>
    </citation>
    <scope>IDENTIFICATION</scope>
</reference>
<evidence type="ECO:0000313" key="17">
    <source>
        <dbReference type="EnsemblProtists" id="EKX46678"/>
    </source>
</evidence>
<evidence type="ECO:0000256" key="8">
    <source>
        <dbReference type="ARBA" id="ARBA00023125"/>
    </source>
</evidence>
<comment type="catalytic activity">
    <reaction evidence="12">
        <text>cyclobutadipyrimidine (in DNA) = 2 pyrimidine residues (in DNA).</text>
        <dbReference type="EC" id="4.1.99.3"/>
    </reaction>
</comment>
<evidence type="ECO:0000256" key="1">
    <source>
        <dbReference type="ARBA" id="ARBA00001974"/>
    </source>
</evidence>
<keyword evidence="13" id="KW-0539">Nucleus</keyword>
<keyword evidence="18" id="KW-1185">Reference proteome</keyword>
<dbReference type="PROSITE" id="PS51319">
    <property type="entry name" value="TFIIS_N"/>
    <property type="match status" value="1"/>
</dbReference>
<dbReference type="AlphaFoldDB" id="L1JDR5"/>
<feature type="domain" description="Photolyase/cryptochrome alpha/beta" evidence="15">
    <location>
        <begin position="140"/>
        <end position="274"/>
    </location>
</feature>
<protein>
    <recommendedName>
        <fullName evidence="4">Deoxyribodipyrimidine photo-lyase</fullName>
        <ecNumber evidence="3">4.1.99.3</ecNumber>
    </recommendedName>
    <alternativeName>
        <fullName evidence="11">DNA photolyase</fullName>
    </alternativeName>
</protein>
<dbReference type="InterPro" id="IPR036155">
    <property type="entry name" value="Crypto/Photolyase_N_sf"/>
</dbReference>
<dbReference type="PROSITE" id="PS51645">
    <property type="entry name" value="PHR_CRY_ALPHA_BETA"/>
    <property type="match status" value="1"/>
</dbReference>
<dbReference type="EC" id="4.1.99.3" evidence="3"/>
<reference evidence="16 18" key="1">
    <citation type="journal article" date="2012" name="Nature">
        <title>Algal genomes reveal evolutionary mosaicism and the fate of nucleomorphs.</title>
        <authorList>
            <consortium name="DOE Joint Genome Institute"/>
            <person name="Curtis B.A."/>
            <person name="Tanifuji G."/>
            <person name="Burki F."/>
            <person name="Gruber A."/>
            <person name="Irimia M."/>
            <person name="Maruyama S."/>
            <person name="Arias M.C."/>
            <person name="Ball S.G."/>
            <person name="Gile G.H."/>
            <person name="Hirakawa Y."/>
            <person name="Hopkins J.F."/>
            <person name="Kuo A."/>
            <person name="Rensing S.A."/>
            <person name="Schmutz J."/>
            <person name="Symeonidi A."/>
            <person name="Elias M."/>
            <person name="Eveleigh R.J."/>
            <person name="Herman E.K."/>
            <person name="Klute M.J."/>
            <person name="Nakayama T."/>
            <person name="Obornik M."/>
            <person name="Reyes-Prieto A."/>
            <person name="Armbrust E.V."/>
            <person name="Aves S.J."/>
            <person name="Beiko R.G."/>
            <person name="Coutinho P."/>
            <person name="Dacks J.B."/>
            <person name="Durnford D.G."/>
            <person name="Fast N.M."/>
            <person name="Green B.R."/>
            <person name="Grisdale C.J."/>
            <person name="Hempel F."/>
            <person name="Henrissat B."/>
            <person name="Hoppner M.P."/>
            <person name="Ishida K."/>
            <person name="Kim E."/>
            <person name="Koreny L."/>
            <person name="Kroth P.G."/>
            <person name="Liu Y."/>
            <person name="Malik S.B."/>
            <person name="Maier U.G."/>
            <person name="McRose D."/>
            <person name="Mock T."/>
            <person name="Neilson J.A."/>
            <person name="Onodera N.T."/>
            <person name="Poole A.M."/>
            <person name="Pritham E.J."/>
            <person name="Richards T.A."/>
            <person name="Rocap G."/>
            <person name="Roy S.W."/>
            <person name="Sarai C."/>
            <person name="Schaack S."/>
            <person name="Shirato S."/>
            <person name="Slamovits C.H."/>
            <person name="Spencer D.F."/>
            <person name="Suzuki S."/>
            <person name="Worden A.Z."/>
            <person name="Zauner S."/>
            <person name="Barry K."/>
            <person name="Bell C."/>
            <person name="Bharti A.K."/>
            <person name="Crow J.A."/>
            <person name="Grimwood J."/>
            <person name="Kramer R."/>
            <person name="Lindquist E."/>
            <person name="Lucas S."/>
            <person name="Salamov A."/>
            <person name="McFadden G.I."/>
            <person name="Lane C.E."/>
            <person name="Keeling P.J."/>
            <person name="Gray M.W."/>
            <person name="Grigoriev I.V."/>
            <person name="Archibald J.M."/>
        </authorList>
    </citation>
    <scope>NUCLEOTIDE SEQUENCE</scope>
    <source>
        <strain evidence="16 18">CCMP2712</strain>
    </source>
</reference>
<dbReference type="InterPro" id="IPR052219">
    <property type="entry name" value="Photolyase_Class-2"/>
</dbReference>
<dbReference type="FunFam" id="3.40.50.620:FF:000110">
    <property type="entry name" value="Deoxyribodipyrimidine photolyase"/>
    <property type="match status" value="1"/>
</dbReference>
<reference evidence="18" key="2">
    <citation type="submission" date="2012-11" db="EMBL/GenBank/DDBJ databases">
        <authorList>
            <person name="Kuo A."/>
            <person name="Curtis B.A."/>
            <person name="Tanifuji G."/>
            <person name="Burki F."/>
            <person name="Gruber A."/>
            <person name="Irimia M."/>
            <person name="Maruyama S."/>
            <person name="Arias M.C."/>
            <person name="Ball S.G."/>
            <person name="Gile G.H."/>
            <person name="Hirakawa Y."/>
            <person name="Hopkins J.F."/>
            <person name="Rensing S.A."/>
            <person name="Schmutz J."/>
            <person name="Symeonidi A."/>
            <person name="Elias M."/>
            <person name="Eveleigh R.J."/>
            <person name="Herman E.K."/>
            <person name="Klute M.J."/>
            <person name="Nakayama T."/>
            <person name="Obornik M."/>
            <person name="Reyes-Prieto A."/>
            <person name="Armbrust E.V."/>
            <person name="Aves S.J."/>
            <person name="Beiko R.G."/>
            <person name="Coutinho P."/>
            <person name="Dacks J.B."/>
            <person name="Durnford D.G."/>
            <person name="Fast N.M."/>
            <person name="Green B.R."/>
            <person name="Grisdale C."/>
            <person name="Hempe F."/>
            <person name="Henrissat B."/>
            <person name="Hoppner M.P."/>
            <person name="Ishida K.-I."/>
            <person name="Kim E."/>
            <person name="Koreny L."/>
            <person name="Kroth P.G."/>
            <person name="Liu Y."/>
            <person name="Malik S.-B."/>
            <person name="Maier U.G."/>
            <person name="McRose D."/>
            <person name="Mock T."/>
            <person name="Neilson J.A."/>
            <person name="Onodera N.T."/>
            <person name="Poole A.M."/>
            <person name="Pritham E.J."/>
            <person name="Richards T.A."/>
            <person name="Rocap G."/>
            <person name="Roy S.W."/>
            <person name="Sarai C."/>
            <person name="Schaack S."/>
            <person name="Shirato S."/>
            <person name="Slamovits C.H."/>
            <person name="Spencer D.F."/>
            <person name="Suzuki S."/>
            <person name="Worden A.Z."/>
            <person name="Zauner S."/>
            <person name="Barry K."/>
            <person name="Bell C."/>
            <person name="Bharti A.K."/>
            <person name="Crow J.A."/>
            <person name="Grimwood J."/>
            <person name="Kramer R."/>
            <person name="Lindquist E."/>
            <person name="Lucas S."/>
            <person name="Salamov A."/>
            <person name="McFadden G.I."/>
            <person name="Lane C.E."/>
            <person name="Keeling P.J."/>
            <person name="Gray M.W."/>
            <person name="Grigoriev I.V."/>
            <person name="Archibald J.M."/>
        </authorList>
    </citation>
    <scope>NUCLEOTIDE SEQUENCE</scope>
    <source>
        <strain evidence="18">CCMP2712</strain>
    </source>
</reference>
<name>L1JDR5_GUITC</name>
<dbReference type="EnsemblProtists" id="EKX46678">
    <property type="protein sequence ID" value="EKX46678"/>
    <property type="gene ID" value="GUITHDRAFT_162898"/>
</dbReference>
<keyword evidence="8" id="KW-0238">DNA-binding</keyword>
<keyword evidence="7" id="KW-0274">FAD</keyword>
<dbReference type="Pfam" id="PF00875">
    <property type="entry name" value="DNA_photolyase"/>
    <property type="match status" value="1"/>
</dbReference>
<evidence type="ECO:0000256" key="4">
    <source>
        <dbReference type="ARBA" id="ARBA00014046"/>
    </source>
</evidence>
<sequence length="505" mass="57142">MPVSVQLLEALDDACKEEDQEKICDVLDRLQETDLDVDFIVKHVGKKVKLLRTHSSAEVKKKAVALTQFWKEVVKKKVESSGKGKGRAAVKVKEEEVKQEVDNAAKIGKDSIERSGKIAVLPERTRAINHKNVESCPKGKPVVYWMSRDQRVQDNWAMLYAQQQALEAGAPLAVCFNLVDSFLGAGLRQFGFMLRGLKEVEEELKELNIPFFLLRGDCVKTIPKFVKDNNVGLVVPVWVASDKQEVGARTLRPKIHRLLPKFHQNFPAVMSHPHPWKTSPPPTDFEAALKSLKCDESIPEVTWAKPGSAAGLENLSKFLMQKFKNFNTKRNDPSEEVLSDMSPWLHFGQVAPARCALEAKSFSKMHSESYASYIEELVVRRELSDNFCHYNKKYDSLEGCAGWAQETLKVHAGDKRPHVYSLAKLEEAKTHDDLWNAAQLELVHRGKMHGFMRMYWAKKILEWTSSPEEALKFAILLNDKYNLDGRDPNGFVGCMWSIGGVHDMG</sequence>
<dbReference type="InterPro" id="IPR017923">
    <property type="entry name" value="TFIIS_N"/>
</dbReference>
<evidence type="ECO:0000256" key="5">
    <source>
        <dbReference type="ARBA" id="ARBA00022630"/>
    </source>
</evidence>
<comment type="cofactor">
    <cofactor evidence="1">
        <name>FAD</name>
        <dbReference type="ChEBI" id="CHEBI:57692"/>
    </cofactor>
</comment>
<comment type="subcellular location">
    <subcellularLocation>
        <location evidence="13">Nucleus</location>
    </subcellularLocation>
</comment>
<dbReference type="Gene3D" id="3.40.50.620">
    <property type="entry name" value="HUPs"/>
    <property type="match status" value="1"/>
</dbReference>
<keyword evidence="9" id="KW-0234">DNA repair</keyword>
<dbReference type="InterPro" id="IPR014729">
    <property type="entry name" value="Rossmann-like_a/b/a_fold"/>
</dbReference>
<dbReference type="RefSeq" id="XP_005833658.1">
    <property type="nucleotide sequence ID" value="XM_005833601.1"/>
</dbReference>
<dbReference type="GO" id="GO:0003677">
    <property type="term" value="F:DNA binding"/>
    <property type="evidence" value="ECO:0007669"/>
    <property type="project" value="UniProtKB-KW"/>
</dbReference>
<dbReference type="PaxDb" id="55529-EKX46678"/>
<dbReference type="GeneID" id="17303437"/>
<organism evidence="16">
    <name type="scientific">Guillardia theta (strain CCMP2712)</name>
    <name type="common">Cryptophyte</name>
    <dbReference type="NCBI Taxonomy" id="905079"/>
    <lineage>
        <taxon>Eukaryota</taxon>
        <taxon>Cryptophyceae</taxon>
        <taxon>Pyrenomonadales</taxon>
        <taxon>Geminigeraceae</taxon>
        <taxon>Guillardia</taxon>
    </lineage>
</organism>
<evidence type="ECO:0000256" key="13">
    <source>
        <dbReference type="PROSITE-ProRule" id="PRU00649"/>
    </source>
</evidence>